<dbReference type="InterPro" id="IPR036291">
    <property type="entry name" value="NAD(P)-bd_dom_sf"/>
</dbReference>
<feature type="non-terminal residue" evidence="3">
    <location>
        <position position="1"/>
    </location>
</feature>
<dbReference type="OMA" id="MEYVHID"/>
<dbReference type="InterPro" id="IPR001509">
    <property type="entry name" value="Epimerase_deHydtase"/>
</dbReference>
<dbReference type="STRING" id="13333.W1PW46"/>
<keyword evidence="4" id="KW-1185">Reference proteome</keyword>
<reference evidence="4" key="1">
    <citation type="journal article" date="2013" name="Science">
        <title>The Amborella genome and the evolution of flowering plants.</title>
        <authorList>
            <consortium name="Amborella Genome Project"/>
        </authorList>
    </citation>
    <scope>NUCLEOTIDE SEQUENCE [LARGE SCALE GENOMIC DNA]</scope>
</reference>
<evidence type="ECO:0000313" key="4">
    <source>
        <dbReference type="Proteomes" id="UP000017836"/>
    </source>
</evidence>
<dbReference type="Pfam" id="PF01370">
    <property type="entry name" value="Epimerase"/>
    <property type="match status" value="1"/>
</dbReference>
<dbReference type="PANTHER" id="PTHR10366">
    <property type="entry name" value="NAD DEPENDENT EPIMERASE/DEHYDRATASE"/>
    <property type="match status" value="1"/>
</dbReference>
<keyword evidence="1" id="KW-0560">Oxidoreductase</keyword>
<name>W1PW46_AMBTC</name>
<sequence>KEILDPAVKGTLNVLKASKEAGARRVVHVSSILAISMHPNWPQDRVMDETCWSDKDFCLKDEHWYCLSKTLAESSALKYAQKIGLDLISVCPTLVIGPMLQPVVNGSNRVFIQFLKGELCDLVKRLTLELRL</sequence>
<dbReference type="EMBL" id="KI392687">
    <property type="protein sequence ID" value="ERN11535.1"/>
    <property type="molecule type" value="Genomic_DNA"/>
</dbReference>
<dbReference type="Proteomes" id="UP000017836">
    <property type="component" value="Unassembled WGS sequence"/>
</dbReference>
<evidence type="ECO:0000256" key="1">
    <source>
        <dbReference type="ARBA" id="ARBA00023002"/>
    </source>
</evidence>
<evidence type="ECO:0000259" key="2">
    <source>
        <dbReference type="Pfam" id="PF01370"/>
    </source>
</evidence>
<accession>W1PW46</accession>
<dbReference type="PANTHER" id="PTHR10366:SF831">
    <property type="entry name" value="NAD-DEPENDENT EPIMERASE_DEHYDRATASE DOMAIN-CONTAINING PROTEIN"/>
    <property type="match status" value="1"/>
</dbReference>
<dbReference type="eggNOG" id="KOG1502">
    <property type="taxonomic scope" value="Eukaryota"/>
</dbReference>
<feature type="domain" description="NAD-dependent epimerase/dehydratase" evidence="2">
    <location>
        <begin position="5"/>
        <end position="102"/>
    </location>
</feature>
<dbReference type="InterPro" id="IPR050425">
    <property type="entry name" value="NAD(P)_dehydrat-like"/>
</dbReference>
<dbReference type="AlphaFoldDB" id="W1PW46"/>
<dbReference type="Gramene" id="ERN11535">
    <property type="protein sequence ID" value="ERN11535"/>
    <property type="gene ID" value="AMTR_s00022p00141200"/>
</dbReference>
<dbReference type="SUPFAM" id="SSF51735">
    <property type="entry name" value="NAD(P)-binding Rossmann-fold domains"/>
    <property type="match status" value="1"/>
</dbReference>
<evidence type="ECO:0000313" key="3">
    <source>
        <dbReference type="EMBL" id="ERN11535.1"/>
    </source>
</evidence>
<dbReference type="GO" id="GO:0016616">
    <property type="term" value="F:oxidoreductase activity, acting on the CH-OH group of donors, NAD or NADP as acceptor"/>
    <property type="evidence" value="ECO:0000318"/>
    <property type="project" value="GO_Central"/>
</dbReference>
<dbReference type="Gene3D" id="3.40.50.720">
    <property type="entry name" value="NAD(P)-binding Rossmann-like Domain"/>
    <property type="match status" value="1"/>
</dbReference>
<proteinExistence type="predicted"/>
<protein>
    <recommendedName>
        <fullName evidence="2">NAD-dependent epimerase/dehydratase domain-containing protein</fullName>
    </recommendedName>
</protein>
<organism evidence="3 4">
    <name type="scientific">Amborella trichopoda</name>
    <dbReference type="NCBI Taxonomy" id="13333"/>
    <lineage>
        <taxon>Eukaryota</taxon>
        <taxon>Viridiplantae</taxon>
        <taxon>Streptophyta</taxon>
        <taxon>Embryophyta</taxon>
        <taxon>Tracheophyta</taxon>
        <taxon>Spermatophyta</taxon>
        <taxon>Magnoliopsida</taxon>
        <taxon>Amborellales</taxon>
        <taxon>Amborellaceae</taxon>
        <taxon>Amborella</taxon>
    </lineage>
</organism>
<gene>
    <name evidence="3" type="ORF">AMTR_s00022p00141200</name>
</gene>
<dbReference type="HOGENOM" id="CLU_1922418_0_0_1"/>